<feature type="compositionally biased region" description="Basic and acidic residues" evidence="1">
    <location>
        <begin position="104"/>
        <end position="125"/>
    </location>
</feature>
<keyword evidence="3" id="KW-1185">Reference proteome</keyword>
<feature type="compositionally biased region" description="Polar residues" evidence="1">
    <location>
        <begin position="183"/>
        <end position="192"/>
    </location>
</feature>
<proteinExistence type="predicted"/>
<dbReference type="InParanoid" id="A0A2G5DGV5"/>
<protein>
    <submittedName>
        <fullName evidence="2">Uncharacterized protein</fullName>
    </submittedName>
</protein>
<sequence>MTSSPLRFEGEVRHGEMIQGRNQKPKGFKIKHALQVTLLLVIGIWLLYQVKNSHHKKKDYSVMLGNKAGSVDLGRKGNAGSNEQVDTDLPDGNPQNGDDEFEEKSEGITDKASGQEDLHTKVLDHEVEEDAELENQPKETTVDKEDETVESDKAEEPYKQTPKENAADQNESDNGNDSKSENLVENTEGVSSENDEESKDSAGETRVDPAETESSNIVGTKENISEVNGYQDENGIPPDGHESENNVYNETISDVVPVTMVGVTGADSDDQSEADTNKVTDNTEEVNNSAQNNGQNESEMSSDDLSIEEEVSSEFANKYEKLSNNGTAEMKQEGNMVLEDSNSNLSQHEVEEIESEE</sequence>
<reference evidence="2 3" key="1">
    <citation type="submission" date="2017-09" db="EMBL/GenBank/DDBJ databases">
        <title>WGS assembly of Aquilegia coerulea Goldsmith.</title>
        <authorList>
            <person name="Hodges S."/>
            <person name="Kramer E."/>
            <person name="Nordborg M."/>
            <person name="Tomkins J."/>
            <person name="Borevitz J."/>
            <person name="Derieg N."/>
            <person name="Yan J."/>
            <person name="Mihaltcheva S."/>
            <person name="Hayes R.D."/>
            <person name="Rokhsar D."/>
        </authorList>
    </citation>
    <scope>NUCLEOTIDE SEQUENCE [LARGE SCALE GENOMIC DNA]</scope>
    <source>
        <strain evidence="3">cv. Goldsmith</strain>
    </source>
</reference>
<organism evidence="2 3">
    <name type="scientific">Aquilegia coerulea</name>
    <name type="common">Rocky mountain columbine</name>
    <dbReference type="NCBI Taxonomy" id="218851"/>
    <lineage>
        <taxon>Eukaryota</taxon>
        <taxon>Viridiplantae</taxon>
        <taxon>Streptophyta</taxon>
        <taxon>Embryophyta</taxon>
        <taxon>Tracheophyta</taxon>
        <taxon>Spermatophyta</taxon>
        <taxon>Magnoliopsida</taxon>
        <taxon>Ranunculales</taxon>
        <taxon>Ranunculaceae</taxon>
        <taxon>Thalictroideae</taxon>
        <taxon>Aquilegia</taxon>
    </lineage>
</organism>
<feature type="compositionally biased region" description="Polar residues" evidence="1">
    <location>
        <begin position="277"/>
        <end position="299"/>
    </location>
</feature>
<dbReference type="AlphaFoldDB" id="A0A2G5DGV5"/>
<feature type="region of interest" description="Disordered" evidence="1">
    <location>
        <begin position="73"/>
        <end position="357"/>
    </location>
</feature>
<dbReference type="OrthoDB" id="1928179at2759"/>
<dbReference type="PANTHER" id="PTHR33700">
    <property type="entry name" value="MYB-LIKE PROTEIN X"/>
    <property type="match status" value="1"/>
</dbReference>
<dbReference type="PANTHER" id="PTHR33700:SF4">
    <property type="entry name" value="MYB-LIKE PROTEIN X"/>
    <property type="match status" value="1"/>
</dbReference>
<dbReference type="EMBL" id="KZ305037">
    <property type="protein sequence ID" value="PIA42761.1"/>
    <property type="molecule type" value="Genomic_DNA"/>
</dbReference>
<name>A0A2G5DGV5_AQUCA</name>
<feature type="compositionally biased region" description="Acidic residues" evidence="1">
    <location>
        <begin position="300"/>
        <end position="312"/>
    </location>
</feature>
<evidence type="ECO:0000256" key="1">
    <source>
        <dbReference type="SAM" id="MobiDB-lite"/>
    </source>
</evidence>
<feature type="compositionally biased region" description="Basic and acidic residues" evidence="1">
    <location>
        <begin position="150"/>
        <end position="166"/>
    </location>
</feature>
<dbReference type="STRING" id="218851.A0A2G5DGV5"/>
<evidence type="ECO:0000313" key="3">
    <source>
        <dbReference type="Proteomes" id="UP000230069"/>
    </source>
</evidence>
<feature type="region of interest" description="Disordered" evidence="1">
    <location>
        <begin position="1"/>
        <end position="20"/>
    </location>
</feature>
<dbReference type="Proteomes" id="UP000230069">
    <property type="component" value="Unassembled WGS sequence"/>
</dbReference>
<gene>
    <name evidence="2" type="ORF">AQUCO_02000307v1</name>
</gene>
<accession>A0A2G5DGV5</accession>
<evidence type="ECO:0000313" key="2">
    <source>
        <dbReference type="EMBL" id="PIA42761.1"/>
    </source>
</evidence>
<feature type="compositionally biased region" description="Basic and acidic residues" evidence="1">
    <location>
        <begin position="199"/>
        <end position="209"/>
    </location>
</feature>